<dbReference type="Pfam" id="PF07714">
    <property type="entry name" value="PK_Tyr_Ser-Thr"/>
    <property type="match status" value="1"/>
</dbReference>
<sequence>MYILDIGNFPIISLFYQFQGKFTTKSDVWSFAVTLWEILTFAREQPFEDLTDEKVLENATHYIKEDNEQLLLPQPINCPKEIYDLMCECWQRNERDRPNFREIHLFLQRKNLGYKPEMD</sequence>
<protein>
    <recommendedName>
        <fullName evidence="1">Protein kinase domain-containing protein</fullName>
    </recommendedName>
</protein>
<reference evidence="2" key="1">
    <citation type="submission" date="2013-04" db="EMBL/GenBank/DDBJ databases">
        <authorList>
            <person name="Qu J."/>
            <person name="Murali S.C."/>
            <person name="Bandaranaike D."/>
            <person name="Bellair M."/>
            <person name="Blankenburg K."/>
            <person name="Chao H."/>
            <person name="Dinh H."/>
            <person name="Doddapaneni H."/>
            <person name="Downs B."/>
            <person name="Dugan-Rocha S."/>
            <person name="Elkadiri S."/>
            <person name="Gnanaolivu R.D."/>
            <person name="Hernandez B."/>
            <person name="Javaid M."/>
            <person name="Jayaseelan J.C."/>
            <person name="Lee S."/>
            <person name="Li M."/>
            <person name="Ming W."/>
            <person name="Munidasa M."/>
            <person name="Muniz J."/>
            <person name="Nguyen L."/>
            <person name="Ongeri F."/>
            <person name="Osuji N."/>
            <person name="Pu L.-L."/>
            <person name="Puazo M."/>
            <person name="Qu C."/>
            <person name="Quiroz J."/>
            <person name="Raj R."/>
            <person name="Weissenberger G."/>
            <person name="Xin Y."/>
            <person name="Zou X."/>
            <person name="Han Y."/>
            <person name="Richards S."/>
            <person name="Worley K."/>
            <person name="Muzny D."/>
            <person name="Gibbs R."/>
        </authorList>
    </citation>
    <scope>NUCLEOTIDE SEQUENCE</scope>
    <source>
        <strain evidence="2">Sampled in the wild</strain>
    </source>
</reference>
<dbReference type="GO" id="GO:0038062">
    <property type="term" value="F:protein tyrosine kinase collagen receptor activity"/>
    <property type="evidence" value="ECO:0007669"/>
    <property type="project" value="TreeGrafter"/>
</dbReference>
<dbReference type="GO" id="GO:0010976">
    <property type="term" value="P:positive regulation of neuron projection development"/>
    <property type="evidence" value="ECO:0007669"/>
    <property type="project" value="TreeGrafter"/>
</dbReference>
<dbReference type="Proteomes" id="UP000792457">
    <property type="component" value="Unassembled WGS sequence"/>
</dbReference>
<dbReference type="SUPFAM" id="SSF56112">
    <property type="entry name" value="Protein kinase-like (PK-like)"/>
    <property type="match status" value="1"/>
</dbReference>
<dbReference type="OrthoDB" id="6071166at2759"/>
<keyword evidence="3" id="KW-1185">Reference proteome</keyword>
<dbReference type="GO" id="GO:0051897">
    <property type="term" value="P:positive regulation of phosphatidylinositol 3-kinase/protein kinase B signal transduction"/>
    <property type="evidence" value="ECO:0007669"/>
    <property type="project" value="TreeGrafter"/>
</dbReference>
<dbReference type="InterPro" id="IPR001245">
    <property type="entry name" value="Ser-Thr/Tyr_kinase_cat_dom"/>
</dbReference>
<comment type="caution">
    <text evidence="2">The sequence shown here is derived from an EMBL/GenBank/DDBJ whole genome shotgun (WGS) entry which is preliminary data.</text>
</comment>
<evidence type="ECO:0000259" key="1">
    <source>
        <dbReference type="PROSITE" id="PS50011"/>
    </source>
</evidence>
<dbReference type="GO" id="GO:0043235">
    <property type="term" value="C:receptor complex"/>
    <property type="evidence" value="ECO:0007669"/>
    <property type="project" value="TreeGrafter"/>
</dbReference>
<evidence type="ECO:0000313" key="3">
    <source>
        <dbReference type="Proteomes" id="UP000792457"/>
    </source>
</evidence>
<reference evidence="2" key="2">
    <citation type="submission" date="2017-10" db="EMBL/GenBank/DDBJ databases">
        <title>Ladona fulva Genome sequencing and assembly.</title>
        <authorList>
            <person name="Murali S."/>
            <person name="Richards S."/>
            <person name="Bandaranaike D."/>
            <person name="Bellair M."/>
            <person name="Blankenburg K."/>
            <person name="Chao H."/>
            <person name="Dinh H."/>
            <person name="Doddapaneni H."/>
            <person name="Dugan-Rocha S."/>
            <person name="Elkadiri S."/>
            <person name="Gnanaolivu R."/>
            <person name="Hernandez B."/>
            <person name="Skinner E."/>
            <person name="Javaid M."/>
            <person name="Lee S."/>
            <person name="Li M."/>
            <person name="Ming W."/>
            <person name="Munidasa M."/>
            <person name="Muniz J."/>
            <person name="Nguyen L."/>
            <person name="Hughes D."/>
            <person name="Osuji N."/>
            <person name="Pu L.-L."/>
            <person name="Puazo M."/>
            <person name="Qu C."/>
            <person name="Quiroz J."/>
            <person name="Raj R."/>
            <person name="Weissenberger G."/>
            <person name="Xin Y."/>
            <person name="Zou X."/>
            <person name="Han Y."/>
            <person name="Worley K."/>
            <person name="Muzny D."/>
            <person name="Gibbs R."/>
        </authorList>
    </citation>
    <scope>NUCLEOTIDE SEQUENCE</scope>
    <source>
        <strain evidence="2">Sampled in the wild</strain>
    </source>
</reference>
<evidence type="ECO:0000313" key="2">
    <source>
        <dbReference type="EMBL" id="KAG8230057.1"/>
    </source>
</evidence>
<dbReference type="PANTHER" id="PTHR24416">
    <property type="entry name" value="TYROSINE-PROTEIN KINASE RECEPTOR"/>
    <property type="match status" value="1"/>
</dbReference>
<dbReference type="InterPro" id="IPR000719">
    <property type="entry name" value="Prot_kinase_dom"/>
</dbReference>
<dbReference type="PANTHER" id="PTHR24416:SF580">
    <property type="entry name" value="DISCOIDIN DOMAIN RECEPTOR, ISOFORM F"/>
    <property type="match status" value="1"/>
</dbReference>
<dbReference type="GO" id="GO:0005524">
    <property type="term" value="F:ATP binding"/>
    <property type="evidence" value="ECO:0007669"/>
    <property type="project" value="InterPro"/>
</dbReference>
<dbReference type="EMBL" id="KZ308461">
    <property type="protein sequence ID" value="KAG8230057.1"/>
    <property type="molecule type" value="Genomic_DNA"/>
</dbReference>
<gene>
    <name evidence="2" type="ORF">J437_LFUL000893</name>
</gene>
<proteinExistence type="predicted"/>
<dbReference type="InterPro" id="IPR011009">
    <property type="entry name" value="Kinase-like_dom_sf"/>
</dbReference>
<dbReference type="AlphaFoldDB" id="A0A8K0K7Z1"/>
<feature type="domain" description="Protein kinase" evidence="1">
    <location>
        <begin position="1"/>
        <end position="107"/>
    </location>
</feature>
<organism evidence="2 3">
    <name type="scientific">Ladona fulva</name>
    <name type="common">Scarce chaser dragonfly</name>
    <name type="synonym">Libellula fulva</name>
    <dbReference type="NCBI Taxonomy" id="123851"/>
    <lineage>
        <taxon>Eukaryota</taxon>
        <taxon>Metazoa</taxon>
        <taxon>Ecdysozoa</taxon>
        <taxon>Arthropoda</taxon>
        <taxon>Hexapoda</taxon>
        <taxon>Insecta</taxon>
        <taxon>Pterygota</taxon>
        <taxon>Palaeoptera</taxon>
        <taxon>Odonata</taxon>
        <taxon>Epiprocta</taxon>
        <taxon>Anisoptera</taxon>
        <taxon>Libelluloidea</taxon>
        <taxon>Libellulidae</taxon>
        <taxon>Ladona</taxon>
    </lineage>
</organism>
<dbReference type="InterPro" id="IPR020635">
    <property type="entry name" value="Tyr_kinase_cat_dom"/>
</dbReference>
<dbReference type="GO" id="GO:0005518">
    <property type="term" value="F:collagen binding"/>
    <property type="evidence" value="ECO:0007669"/>
    <property type="project" value="TreeGrafter"/>
</dbReference>
<dbReference type="InterPro" id="IPR050122">
    <property type="entry name" value="RTK"/>
</dbReference>
<dbReference type="SMART" id="SM00219">
    <property type="entry name" value="TyrKc"/>
    <property type="match status" value="1"/>
</dbReference>
<dbReference type="PROSITE" id="PS50011">
    <property type="entry name" value="PROTEIN_KINASE_DOM"/>
    <property type="match status" value="1"/>
</dbReference>
<accession>A0A8K0K7Z1</accession>
<name>A0A8K0K7Z1_LADFU</name>
<dbReference type="Gene3D" id="1.10.510.10">
    <property type="entry name" value="Transferase(Phosphotransferase) domain 1"/>
    <property type="match status" value="1"/>
</dbReference>
<dbReference type="GO" id="GO:0005886">
    <property type="term" value="C:plasma membrane"/>
    <property type="evidence" value="ECO:0007669"/>
    <property type="project" value="TreeGrafter"/>
</dbReference>